<dbReference type="CDD" id="cd15841">
    <property type="entry name" value="SNARE_Qc"/>
    <property type="match status" value="2"/>
</dbReference>
<dbReference type="InParanoid" id="A0A7N2M1G9"/>
<keyword evidence="5" id="KW-0963">Cytoplasm</keyword>
<keyword evidence="4" id="KW-0813">Transport</keyword>
<organism evidence="9 10">
    <name type="scientific">Quercus lobata</name>
    <name type="common">Valley oak</name>
    <dbReference type="NCBI Taxonomy" id="97700"/>
    <lineage>
        <taxon>Eukaryota</taxon>
        <taxon>Viridiplantae</taxon>
        <taxon>Streptophyta</taxon>
        <taxon>Embryophyta</taxon>
        <taxon>Tracheophyta</taxon>
        <taxon>Spermatophyta</taxon>
        <taxon>Magnoliopsida</taxon>
        <taxon>eudicotyledons</taxon>
        <taxon>Gunneridae</taxon>
        <taxon>Pentapetalae</taxon>
        <taxon>rosids</taxon>
        <taxon>fabids</taxon>
        <taxon>Fagales</taxon>
        <taxon>Fagaceae</taxon>
        <taxon>Quercus</taxon>
    </lineage>
</organism>
<dbReference type="Gramene" id="QL07p010213:mrna">
    <property type="protein sequence ID" value="QL07p010213:mrna"/>
    <property type="gene ID" value="QL07p010213"/>
</dbReference>
<dbReference type="Proteomes" id="UP000594261">
    <property type="component" value="Chromosome 7"/>
</dbReference>
<dbReference type="InterPro" id="IPR026960">
    <property type="entry name" value="RVT-Znf"/>
</dbReference>
<dbReference type="SUPFAM" id="SSF58038">
    <property type="entry name" value="SNARE fusion complex"/>
    <property type="match status" value="1"/>
</dbReference>
<keyword evidence="6" id="KW-0653">Protein transport</keyword>
<protein>
    <recommendedName>
        <fullName evidence="8">Reverse transcriptase zinc-binding domain-containing protein</fullName>
    </recommendedName>
</protein>
<proteinExistence type="inferred from homology"/>
<sequence length="892" mass="100875">MYQGFYPFAMHQICSLSNTRALAGNYVNFDVFELYGDRSLADALDVALRMILSIPLADLLKFRKMMMVFPNSQGSLILILLHSVVEVGEAKPSILNRDDYNIPDDSDSLLELSARVWPLINVTDSGWVTVSFNNRDSLLGPNIKQGDIMNRTNGLNNHGLVGFQWQIMKEQDEGLEKLEETVTSTKHISLAVTEKLSLLGLDNLDQHVDLMDSHLQIMILGQCFDFKYVILVHQLSAQFWFAFYASTTSLAVVVCPCIHAVVVYMMHSCCGCLLCGVFPASHQNSYFLVSEQDEDLEKLEETITSTKHIALAVNEKLNLHTRLLVASFTDVFSILFFLFPDVHHPICAYDFYSLISLCFTSFAICRITWTSMWTQRIPTYRHPTTAKARRSADPRNPRLDVLLVLRQPLGHEFEVDRHNQGSTTTTAGSLSLPIDSAANFSLVGSDLNTVTSPRIFSWAKSSGFSRFNESSKLAGDIKGMIAGSSSVSPSGPEIQQHFSTARRKMTILSTKLDTLELLLSTLSNTQPITSLTLVISPCLRAVVVYRMHSCSGWFMWCSSSIISKFMFSGISLISLCSSIFCNMHDNLDQHVESTDSHLQEISRTGFYPVEGPELEPFVVGSLIQLLCRVTKFGWLDGDRFKEGAFVMEGVKHEGGNEADSISSLAGNYVNFGVFEIYGDRSLADALDVALRMILSIPLADLLKFRKVRGVGADKLCWKSACNRGFKVSGYYHSLSPSTVIPFPWKMVWQSKVPPRVAFFFWTAALGKILTIDNLQKRHFVVLEWCFMCKGCGESVDHLFLHCPIAFEIWSMIFCLFGICWVMPQRVADLLDCWSCNFRRHRNIVVWRIVPHCLMWCIWREWNSRSFEDREWSILELTWVLGRGMIRSNDCRE</sequence>
<accession>A0A7N2M1G9</accession>
<evidence type="ECO:0000259" key="8">
    <source>
        <dbReference type="Pfam" id="PF13966"/>
    </source>
</evidence>
<evidence type="ECO:0000256" key="2">
    <source>
        <dbReference type="ARBA" id="ARBA00004496"/>
    </source>
</evidence>
<reference evidence="9" key="2">
    <citation type="submission" date="2021-01" db="UniProtKB">
        <authorList>
            <consortium name="EnsemblPlants"/>
        </authorList>
    </citation>
    <scope>IDENTIFICATION</scope>
</reference>
<dbReference type="Pfam" id="PF13966">
    <property type="entry name" value="zf-RVT"/>
    <property type="match status" value="1"/>
</dbReference>
<evidence type="ECO:0000256" key="7">
    <source>
        <dbReference type="ARBA" id="ARBA00023242"/>
    </source>
</evidence>
<dbReference type="EnsemblPlants" id="QL07p010213:mrna">
    <property type="protein sequence ID" value="QL07p010213:mrna"/>
    <property type="gene ID" value="QL07p010213"/>
</dbReference>
<dbReference type="PANTHER" id="PTHR12596">
    <property type="entry name" value="EXPORTIN 4,7-RELATED"/>
    <property type="match status" value="1"/>
</dbReference>
<dbReference type="GO" id="GO:0005049">
    <property type="term" value="F:nuclear export signal receptor activity"/>
    <property type="evidence" value="ECO:0007669"/>
    <property type="project" value="InterPro"/>
</dbReference>
<evidence type="ECO:0000256" key="6">
    <source>
        <dbReference type="ARBA" id="ARBA00022927"/>
    </source>
</evidence>
<dbReference type="GO" id="GO:0005737">
    <property type="term" value="C:cytoplasm"/>
    <property type="evidence" value="ECO:0007669"/>
    <property type="project" value="UniProtKB-SubCell"/>
</dbReference>
<comment type="subcellular location">
    <subcellularLocation>
        <location evidence="2">Cytoplasm</location>
    </subcellularLocation>
    <subcellularLocation>
        <location evidence="1">Nucleus</location>
    </subcellularLocation>
</comment>
<evidence type="ECO:0000313" key="9">
    <source>
        <dbReference type="EnsemblPlants" id="QL07p010213:mrna"/>
    </source>
</evidence>
<dbReference type="InterPro" id="IPR044189">
    <property type="entry name" value="XPO4/7-like"/>
</dbReference>
<name>A0A7N2M1G9_QUELO</name>
<comment type="similarity">
    <text evidence="3">Belongs to the exportin family.</text>
</comment>
<dbReference type="PANTHER" id="PTHR12596:SF2">
    <property type="entry name" value="EXPORTIN-7 ISOFORM X1"/>
    <property type="match status" value="1"/>
</dbReference>
<keyword evidence="10" id="KW-1185">Reference proteome</keyword>
<evidence type="ECO:0000313" key="10">
    <source>
        <dbReference type="Proteomes" id="UP000594261"/>
    </source>
</evidence>
<dbReference type="GO" id="GO:0006611">
    <property type="term" value="P:protein export from nucleus"/>
    <property type="evidence" value="ECO:0007669"/>
    <property type="project" value="TreeGrafter"/>
</dbReference>
<dbReference type="GO" id="GO:0005643">
    <property type="term" value="C:nuclear pore"/>
    <property type="evidence" value="ECO:0007669"/>
    <property type="project" value="TreeGrafter"/>
</dbReference>
<evidence type="ECO:0000256" key="4">
    <source>
        <dbReference type="ARBA" id="ARBA00022448"/>
    </source>
</evidence>
<evidence type="ECO:0000256" key="5">
    <source>
        <dbReference type="ARBA" id="ARBA00022490"/>
    </source>
</evidence>
<reference evidence="9 10" key="1">
    <citation type="journal article" date="2016" name="G3 (Bethesda)">
        <title>First Draft Assembly and Annotation of the Genome of a California Endemic Oak Quercus lobata Nee (Fagaceae).</title>
        <authorList>
            <person name="Sork V.L."/>
            <person name="Fitz-Gibbon S.T."/>
            <person name="Puiu D."/>
            <person name="Crepeau M."/>
            <person name="Gugger P.F."/>
            <person name="Sherman R."/>
            <person name="Stevens K."/>
            <person name="Langley C.H."/>
            <person name="Pellegrini M."/>
            <person name="Salzberg S.L."/>
        </authorList>
    </citation>
    <scope>NUCLEOTIDE SEQUENCE [LARGE SCALE GENOMIC DNA]</scope>
    <source>
        <strain evidence="9 10">cv. SW786</strain>
    </source>
</reference>
<dbReference type="EMBL" id="LRBV02000007">
    <property type="status" value="NOT_ANNOTATED_CDS"/>
    <property type="molecule type" value="Genomic_DNA"/>
</dbReference>
<evidence type="ECO:0000256" key="1">
    <source>
        <dbReference type="ARBA" id="ARBA00004123"/>
    </source>
</evidence>
<keyword evidence="7" id="KW-0539">Nucleus</keyword>
<dbReference type="AlphaFoldDB" id="A0A7N2M1G9"/>
<evidence type="ECO:0000256" key="3">
    <source>
        <dbReference type="ARBA" id="ARBA00009466"/>
    </source>
</evidence>
<feature type="domain" description="Reverse transcriptase zinc-binding" evidence="8">
    <location>
        <begin position="725"/>
        <end position="809"/>
    </location>
</feature>